<dbReference type="PANTHER" id="PTHR30483">
    <property type="entry name" value="LEUCINE-SPECIFIC-BINDING PROTEIN"/>
    <property type="match status" value="1"/>
</dbReference>
<protein>
    <recommendedName>
        <fullName evidence="4">Leucine-binding protein domain-containing protein</fullName>
    </recommendedName>
</protein>
<dbReference type="InterPro" id="IPR051010">
    <property type="entry name" value="BCAA_transport"/>
</dbReference>
<organism evidence="2 3">
    <name type="scientific">Hoeflea olei</name>
    <dbReference type="NCBI Taxonomy" id="1480615"/>
    <lineage>
        <taxon>Bacteria</taxon>
        <taxon>Pseudomonadati</taxon>
        <taxon>Pseudomonadota</taxon>
        <taxon>Alphaproteobacteria</taxon>
        <taxon>Hyphomicrobiales</taxon>
        <taxon>Rhizobiaceae</taxon>
        <taxon>Hoeflea</taxon>
    </lineage>
</organism>
<keyword evidence="3" id="KW-1185">Reference proteome</keyword>
<comment type="caution">
    <text evidence="2">The sequence shown here is derived from an EMBL/GenBank/DDBJ whole genome shotgun (WGS) entry which is preliminary data.</text>
</comment>
<dbReference type="GO" id="GO:0006865">
    <property type="term" value="P:amino acid transport"/>
    <property type="evidence" value="ECO:0007669"/>
    <property type="project" value="UniProtKB-KW"/>
</dbReference>
<accession>A0A1C1YVJ7</accession>
<dbReference type="EMBL" id="LQZT01000016">
    <property type="protein sequence ID" value="OCW57380.1"/>
    <property type="molecule type" value="Genomic_DNA"/>
</dbReference>
<evidence type="ECO:0000256" key="1">
    <source>
        <dbReference type="ARBA" id="ARBA00022970"/>
    </source>
</evidence>
<sequence>MPAVGARACGGRRRGYLLGALLRMTSRAVDQPHPGRGAPGTARRVDLTSALRRICLGAALGLAGCQAGGLGDGLESAKSAPAALASSSYGSGPVRITLLLPTDSAMRTRAADIADGAKLALDDLGAGQLGLDIEAFASDSGQAAAKVQAAGAAGSKLIVGPASNGDVRQIVAGTGSAARPPILSLVADSPAGGPGVWPLYGDAVDSAIEGAGAAVAAKQKNIAVVHETSFSADDLKRLQDGIRLKGGTTVGLVPYPAGGANLKAAFARAKPLFAKANAVVLLGGGETIGQVIDILATGDFGETIATAVATSLLPEAMYKRPTAQGLIVATPSTTDLRVIATRFQAKYGRAPSYDAAIGYDAIAIAAGLVRASGPEAITARNLTSAQGFRAATGLFRFRADGRIERRMIVHRIVDGGLKVIQEEGEGF</sequence>
<dbReference type="STRING" id="1480615.AWJ14_18135"/>
<dbReference type="Proteomes" id="UP000094795">
    <property type="component" value="Unassembled WGS sequence"/>
</dbReference>
<keyword evidence="1" id="KW-0813">Transport</keyword>
<dbReference type="AlphaFoldDB" id="A0A1C1YVJ7"/>
<dbReference type="InterPro" id="IPR028082">
    <property type="entry name" value="Peripla_BP_I"/>
</dbReference>
<dbReference type="SUPFAM" id="SSF53822">
    <property type="entry name" value="Periplasmic binding protein-like I"/>
    <property type="match status" value="1"/>
</dbReference>
<dbReference type="PANTHER" id="PTHR30483:SF6">
    <property type="entry name" value="PERIPLASMIC BINDING PROTEIN OF ABC TRANSPORTER FOR NATURAL AMINO ACIDS"/>
    <property type="match status" value="1"/>
</dbReference>
<evidence type="ECO:0000313" key="3">
    <source>
        <dbReference type="Proteomes" id="UP000094795"/>
    </source>
</evidence>
<dbReference type="Gene3D" id="3.40.50.2300">
    <property type="match status" value="2"/>
</dbReference>
<reference evidence="2 3" key="1">
    <citation type="submission" date="2015-12" db="EMBL/GenBank/DDBJ databases">
        <authorList>
            <person name="Shamseldin A."/>
            <person name="Moawad H."/>
            <person name="Abd El-Rahim W.M."/>
            <person name="Sadowsky M.J."/>
        </authorList>
    </citation>
    <scope>NUCLEOTIDE SEQUENCE [LARGE SCALE GENOMIC DNA]</scope>
    <source>
        <strain evidence="2 3">JC234</strain>
    </source>
</reference>
<evidence type="ECO:0000313" key="2">
    <source>
        <dbReference type="EMBL" id="OCW57380.1"/>
    </source>
</evidence>
<keyword evidence="1" id="KW-0029">Amino-acid transport</keyword>
<name>A0A1C1YVJ7_9HYPH</name>
<evidence type="ECO:0008006" key="4">
    <source>
        <dbReference type="Google" id="ProtNLM"/>
    </source>
</evidence>
<proteinExistence type="predicted"/>
<gene>
    <name evidence="2" type="ORF">AWJ14_18135</name>
</gene>